<feature type="domain" description="XdhC Rossmann" evidence="2">
    <location>
        <begin position="181"/>
        <end position="324"/>
    </location>
</feature>
<keyword evidence="4" id="KW-1185">Reference proteome</keyword>
<dbReference type="PANTHER" id="PTHR30388">
    <property type="entry name" value="ALDEHYDE OXIDOREDUCTASE MOLYBDENUM COFACTOR ASSEMBLY PROTEIN"/>
    <property type="match status" value="1"/>
</dbReference>
<dbReference type="InterPro" id="IPR003777">
    <property type="entry name" value="XdhC_CoxI"/>
</dbReference>
<organism evidence="3 4">
    <name type="scientific">Desulfobotulus alkaliphilus</name>
    <dbReference type="NCBI Taxonomy" id="622671"/>
    <lineage>
        <taxon>Bacteria</taxon>
        <taxon>Pseudomonadati</taxon>
        <taxon>Thermodesulfobacteriota</taxon>
        <taxon>Desulfobacteria</taxon>
        <taxon>Desulfobacterales</taxon>
        <taxon>Desulfobacteraceae</taxon>
        <taxon>Desulfobotulus</taxon>
    </lineage>
</organism>
<comment type="caution">
    <text evidence="3">The sequence shown here is derived from an EMBL/GenBank/DDBJ whole genome shotgun (WGS) entry which is preliminary data.</text>
</comment>
<dbReference type="InterPro" id="IPR027051">
    <property type="entry name" value="XdhC_Rossmann_dom"/>
</dbReference>
<evidence type="ECO:0000313" key="3">
    <source>
        <dbReference type="EMBL" id="TWI64789.1"/>
    </source>
</evidence>
<dbReference type="Pfam" id="PF02625">
    <property type="entry name" value="XdhC_CoxI"/>
    <property type="match status" value="1"/>
</dbReference>
<dbReference type="Proteomes" id="UP000318307">
    <property type="component" value="Unassembled WGS sequence"/>
</dbReference>
<dbReference type="Pfam" id="PF13478">
    <property type="entry name" value="XdhC_C"/>
    <property type="match status" value="1"/>
</dbReference>
<dbReference type="AlphaFoldDB" id="A0A562R6U7"/>
<feature type="domain" description="XdhC- CoxI" evidence="1">
    <location>
        <begin position="16"/>
        <end position="76"/>
    </location>
</feature>
<evidence type="ECO:0000259" key="2">
    <source>
        <dbReference type="Pfam" id="PF13478"/>
    </source>
</evidence>
<dbReference type="RefSeq" id="WP_144686613.1">
    <property type="nucleotide sequence ID" value="NZ_VLLC01000041.1"/>
</dbReference>
<proteinExistence type="predicted"/>
<evidence type="ECO:0000313" key="4">
    <source>
        <dbReference type="Proteomes" id="UP000318307"/>
    </source>
</evidence>
<name>A0A562R6U7_9BACT</name>
<sequence length="333" mass="35674">MTAMEILSACMEILKDKASACLVAVISHTGSVPGGEKALMLVKGDGKTQGSVGGGALELEAMAQARQAMEEGKARHMEARLTPEMAGMPCGGSASLLLLPLKKGAGPELSLMENLVKDLGERLATGFQVSFSHERKEEIEKRSKAFPCRIRILEGPAFFLREESPPSSESFFIRLEPQAGLLIFGAGHIAQALCPMALAAGFDPGIFDDRNDYLGSISFPENVPVHSIESFEGCMEGLSITPSTWILIATYGHSHDHLVLEQALNTKARYIGMVGSRRKREALFAKLRAEGFGDEVLSRVHCPVGLAIGAQTPGEIAVSILGEMIAIRRKGSL</sequence>
<protein>
    <submittedName>
        <fullName evidence="3">Xanthine dehydrogenase accessory factor</fullName>
    </submittedName>
</protein>
<dbReference type="InterPro" id="IPR052698">
    <property type="entry name" value="MoCofactor_Util/Proc"/>
</dbReference>
<dbReference type="PANTHER" id="PTHR30388:SF6">
    <property type="entry name" value="XANTHINE DEHYDROGENASE SUBUNIT A-RELATED"/>
    <property type="match status" value="1"/>
</dbReference>
<evidence type="ECO:0000259" key="1">
    <source>
        <dbReference type="Pfam" id="PF02625"/>
    </source>
</evidence>
<gene>
    <name evidence="3" type="ORF">LZ24_03126</name>
</gene>
<accession>A0A562R6U7</accession>
<dbReference type="OrthoDB" id="9815497at2"/>
<dbReference type="EMBL" id="VLLC01000041">
    <property type="protein sequence ID" value="TWI64789.1"/>
    <property type="molecule type" value="Genomic_DNA"/>
</dbReference>
<reference evidence="3 4" key="1">
    <citation type="submission" date="2019-07" db="EMBL/GenBank/DDBJ databases">
        <title>Genome sequencing of 100 strains of the haloalkaliphilic chemolithoautotrophic sulfur-oxidizing bacterium Thioalkalivibrio.</title>
        <authorList>
            <person name="Muyzer G."/>
        </authorList>
    </citation>
    <scope>NUCLEOTIDE SEQUENCE [LARGE SCALE GENOMIC DNA]</scope>
    <source>
        <strain evidence="3 4">ASO4-4</strain>
    </source>
</reference>
<dbReference type="Gene3D" id="3.40.50.720">
    <property type="entry name" value="NAD(P)-binding Rossmann-like Domain"/>
    <property type="match status" value="1"/>
</dbReference>